<name>A0A4C1U8S0_EUMVA</name>
<proteinExistence type="predicted"/>
<dbReference type="PANTHER" id="PTHR11439">
    <property type="entry name" value="GAG-POL-RELATED RETROTRANSPOSON"/>
    <property type="match status" value="1"/>
</dbReference>
<dbReference type="STRING" id="151549.A0A4C1U8S0"/>
<comment type="caution">
    <text evidence="1">The sequence shown here is derived from an EMBL/GenBank/DDBJ whole genome shotgun (WGS) entry which is preliminary data.</text>
</comment>
<evidence type="ECO:0000313" key="2">
    <source>
        <dbReference type="Proteomes" id="UP000299102"/>
    </source>
</evidence>
<dbReference type="CDD" id="cd09272">
    <property type="entry name" value="RNase_HI_RT_Ty1"/>
    <property type="match status" value="1"/>
</dbReference>
<keyword evidence="2" id="KW-1185">Reference proteome</keyword>
<dbReference type="AlphaFoldDB" id="A0A4C1U8S0"/>
<accession>A0A4C1U8S0</accession>
<evidence type="ECO:0000313" key="1">
    <source>
        <dbReference type="EMBL" id="GBP22517.1"/>
    </source>
</evidence>
<dbReference type="Proteomes" id="UP000299102">
    <property type="component" value="Unassembled WGS sequence"/>
</dbReference>
<organism evidence="1 2">
    <name type="scientific">Eumeta variegata</name>
    <name type="common">Bagworm moth</name>
    <name type="synonym">Eumeta japonica</name>
    <dbReference type="NCBI Taxonomy" id="151549"/>
    <lineage>
        <taxon>Eukaryota</taxon>
        <taxon>Metazoa</taxon>
        <taxon>Ecdysozoa</taxon>
        <taxon>Arthropoda</taxon>
        <taxon>Hexapoda</taxon>
        <taxon>Insecta</taxon>
        <taxon>Pterygota</taxon>
        <taxon>Neoptera</taxon>
        <taxon>Endopterygota</taxon>
        <taxon>Lepidoptera</taxon>
        <taxon>Glossata</taxon>
        <taxon>Ditrysia</taxon>
        <taxon>Tineoidea</taxon>
        <taxon>Psychidae</taxon>
        <taxon>Oiketicinae</taxon>
        <taxon>Eumeta</taxon>
    </lineage>
</organism>
<protein>
    <submittedName>
        <fullName evidence="1">Retrovirus-related Pol polyprotein from transposon TNT 1-94</fullName>
    </submittedName>
</protein>
<sequence>MLIGQATCAIINRALDTFLLQGGAISWRSHKQQIVALFIAESEYMSMSSAAQEVLWLQRLHAELGQQQGNLLVIFSDNQSAMKLSNYDCYLPRSRYIDIRYHFLKDHVNKLEIKFCYVKGEEIIPDNLTKDTTADKHLYCVMNMGLRLRGGCY</sequence>
<dbReference type="EMBL" id="BGZK01000141">
    <property type="protein sequence ID" value="GBP22517.1"/>
    <property type="molecule type" value="Genomic_DNA"/>
</dbReference>
<reference evidence="1 2" key="1">
    <citation type="journal article" date="2019" name="Commun. Biol.">
        <title>The bagworm genome reveals a unique fibroin gene that provides high tensile strength.</title>
        <authorList>
            <person name="Kono N."/>
            <person name="Nakamura H."/>
            <person name="Ohtoshi R."/>
            <person name="Tomita M."/>
            <person name="Numata K."/>
            <person name="Arakawa K."/>
        </authorList>
    </citation>
    <scope>NUCLEOTIDE SEQUENCE [LARGE SCALE GENOMIC DNA]</scope>
</reference>
<dbReference type="PANTHER" id="PTHR11439:SF483">
    <property type="entry name" value="PEPTIDE SYNTHASE GLIP-LIKE, PUTATIVE (AFU_ORTHOLOGUE AFUA_3G12920)-RELATED"/>
    <property type="match status" value="1"/>
</dbReference>
<gene>
    <name evidence="1" type="ORF">EVAR_84754_1</name>
</gene>
<dbReference type="OrthoDB" id="430476at2759"/>